<evidence type="ECO:0000313" key="2">
    <source>
        <dbReference type="Proteomes" id="UP000263881"/>
    </source>
</evidence>
<proteinExistence type="predicted"/>
<dbReference type="Proteomes" id="UP000263881">
    <property type="component" value="Chromosome"/>
</dbReference>
<protein>
    <submittedName>
        <fullName evidence="1">Nitrous oxide-stimulated promoter family protein</fullName>
    </submittedName>
</protein>
<dbReference type="Pfam" id="PF11756">
    <property type="entry name" value="YgbA_NO"/>
    <property type="match status" value="1"/>
</dbReference>
<keyword evidence="2" id="KW-1185">Reference proteome</keyword>
<dbReference type="NCBIfam" id="NF007714">
    <property type="entry name" value="PRK10410.1-2"/>
    <property type="match status" value="1"/>
</dbReference>
<sequence>MHRSPPGKRIQREIRTVEQMIKLYAKSHPVQVGDDSYTLLFRYAIKRLNKCYFGEEKPACKQCPIHCYQPAKREAMKLIMRWAGPRMLLHHPVLALRHLWDDRRPVPEISPVKTKIPHLQDDISEEAVKEKGR</sequence>
<accession>A0AAD0SK26</accession>
<dbReference type="KEGG" id="lbq:CKQ53_14575"/>
<dbReference type="RefSeq" id="WP_094117615.1">
    <property type="nucleotide sequence ID" value="NZ_CP023009.1"/>
</dbReference>
<dbReference type="AlphaFoldDB" id="A0AAD0SK26"/>
<evidence type="ECO:0000313" key="1">
    <source>
        <dbReference type="EMBL" id="AXW88870.1"/>
    </source>
</evidence>
<dbReference type="InterPro" id="IPR020483">
    <property type="entry name" value="Uncharacterised_YgbA"/>
</dbReference>
<reference evidence="1 2" key="1">
    <citation type="submission" date="2017-08" db="EMBL/GenBank/DDBJ databases">
        <title>Comparative genomics of bacteria isolated from necrotic lesions of AOD affected trees.</title>
        <authorList>
            <person name="Doonan J."/>
            <person name="Denman S."/>
            <person name="McDonald J.E."/>
        </authorList>
    </citation>
    <scope>NUCLEOTIDE SEQUENCE [LARGE SCALE GENOMIC DNA]</scope>
    <source>
        <strain evidence="1 2">477</strain>
    </source>
</reference>
<organism evidence="1 2">
    <name type="scientific">Lonsdalea britannica</name>
    <dbReference type="NCBI Taxonomy" id="1082704"/>
    <lineage>
        <taxon>Bacteria</taxon>
        <taxon>Pseudomonadati</taxon>
        <taxon>Pseudomonadota</taxon>
        <taxon>Gammaproteobacteria</taxon>
        <taxon>Enterobacterales</taxon>
        <taxon>Pectobacteriaceae</taxon>
        <taxon>Lonsdalea</taxon>
    </lineage>
</organism>
<name>A0AAD0SK26_9GAMM</name>
<gene>
    <name evidence="1" type="ORF">CKQ53_14575</name>
</gene>
<dbReference type="EMBL" id="CP023009">
    <property type="protein sequence ID" value="AXW88870.1"/>
    <property type="molecule type" value="Genomic_DNA"/>
</dbReference>